<organism evidence="10">
    <name type="scientific">Musca domestica</name>
    <name type="common">House fly</name>
    <dbReference type="NCBI Taxonomy" id="7370"/>
    <lineage>
        <taxon>Eukaryota</taxon>
        <taxon>Metazoa</taxon>
        <taxon>Ecdysozoa</taxon>
        <taxon>Arthropoda</taxon>
        <taxon>Hexapoda</taxon>
        <taxon>Insecta</taxon>
        <taxon>Pterygota</taxon>
        <taxon>Neoptera</taxon>
        <taxon>Endopterygota</taxon>
        <taxon>Diptera</taxon>
        <taxon>Brachycera</taxon>
        <taxon>Muscomorpha</taxon>
        <taxon>Muscoidea</taxon>
        <taxon>Muscidae</taxon>
        <taxon>Musca</taxon>
    </lineage>
</organism>
<evidence type="ECO:0000256" key="8">
    <source>
        <dbReference type="ARBA" id="ARBA00023136"/>
    </source>
</evidence>
<dbReference type="PANTHER" id="PTHR12129">
    <property type="entry name" value="HEPARAN SULFATE 2-O-SULFOTRANSFERASE"/>
    <property type="match status" value="1"/>
</dbReference>
<dbReference type="SUPFAM" id="SSF52540">
    <property type="entry name" value="P-loop containing nucleoside triphosphate hydrolases"/>
    <property type="match status" value="1"/>
</dbReference>
<keyword evidence="11" id="KW-1185">Reference proteome</keyword>
<evidence type="ECO:0000313" key="11">
    <source>
        <dbReference type="Proteomes" id="UP001652621"/>
    </source>
</evidence>
<proteinExistence type="inferred from homology"/>
<dbReference type="RefSeq" id="XP_058985295.1">
    <property type="nucleotide sequence ID" value="XM_059129312.1"/>
</dbReference>
<name>A0A1I8MXD6_MUSDO</name>
<dbReference type="Pfam" id="PF03567">
    <property type="entry name" value="Sulfotransfer_2"/>
    <property type="match status" value="1"/>
</dbReference>
<evidence type="ECO:0000256" key="1">
    <source>
        <dbReference type="ARBA" id="ARBA00004323"/>
    </source>
</evidence>
<dbReference type="InterPro" id="IPR005331">
    <property type="entry name" value="Sulfotransferase"/>
</dbReference>
<accession>A0A1I8MXD6</accession>
<evidence type="ECO:0000313" key="10">
    <source>
        <dbReference type="EnsemblMetazoa" id="MDOA009384-PB"/>
    </source>
</evidence>
<keyword evidence="9" id="KW-0325">Glycoprotein</keyword>
<evidence type="ECO:0000256" key="5">
    <source>
        <dbReference type="ARBA" id="ARBA00022968"/>
    </source>
</evidence>
<comment type="similarity">
    <text evidence="2">Belongs to the sulfotransferase 3 family.</text>
</comment>
<gene>
    <name evidence="10" type="primary">101896462</name>
    <name evidence="12" type="synonym">LOC101896643</name>
</gene>
<evidence type="ECO:0000256" key="2">
    <source>
        <dbReference type="ARBA" id="ARBA00010569"/>
    </source>
</evidence>
<keyword evidence="3" id="KW-0808">Transferase</keyword>
<evidence type="ECO:0000256" key="3">
    <source>
        <dbReference type="ARBA" id="ARBA00022679"/>
    </source>
</evidence>
<dbReference type="GO" id="GO:0000139">
    <property type="term" value="C:Golgi membrane"/>
    <property type="evidence" value="ECO:0007669"/>
    <property type="project" value="UniProtKB-SubCell"/>
</dbReference>
<protein>
    <submittedName>
        <fullName evidence="12">Heparan sulfate 2-O-sulfotransferase pipe isoform X2</fullName>
    </submittedName>
</protein>
<dbReference type="PANTHER" id="PTHR12129:SF20">
    <property type="entry name" value="HEPARAN SULFATE 2-O-SULFOTRANSFERASE PIPE"/>
    <property type="match status" value="1"/>
</dbReference>
<keyword evidence="8" id="KW-0472">Membrane</keyword>
<dbReference type="GO" id="GO:0008146">
    <property type="term" value="F:sulfotransferase activity"/>
    <property type="evidence" value="ECO:0007669"/>
    <property type="project" value="InterPro"/>
</dbReference>
<dbReference type="AlphaFoldDB" id="A0A1I8MXD6"/>
<sequence length="408" mass="47929">MSLMSDKSFKMKMRDVETAFKYRRFPYPKRSVELIALLAISCTFFLFMHTNKLNSRLKEMEMKLQPSEFSALGLTGSNHLDGPKPEDINTLHGTYQYLKSTGQLNSLTTDKLNNTKNAEIDLIFFNRVPKVGSQTMMELLKQLAKRNGFKATRDKASSTETIMLTPSFEESLVEEILNVEQPASYSKHVAYIDFEDLDYPEPIYMNLVRDPVERIISWFYYIRAPWYIAERKKLFPKQYKLPSVQFLKKDFSECVLSQDPECVFERNERRGLGDHRRQTLFFCGQDAETCMPFDNYQAMQRAKRHVETKYAVVGSWEDTNVTLTVLEHYIPRFFAGAADEFYKSEKLRKTNRNTFRPQVTEEARHVLSKNLTNEIEFYRFCKQRLYKQYIAIYLEHTAKGLPPLDVFN</sequence>
<evidence type="ECO:0000256" key="9">
    <source>
        <dbReference type="ARBA" id="ARBA00023180"/>
    </source>
</evidence>
<dbReference type="Proteomes" id="UP001652621">
    <property type="component" value="Unplaced"/>
</dbReference>
<dbReference type="VEuPathDB" id="VectorBase:MDOA009384"/>
<evidence type="ECO:0000256" key="6">
    <source>
        <dbReference type="ARBA" id="ARBA00022989"/>
    </source>
</evidence>
<evidence type="ECO:0000256" key="4">
    <source>
        <dbReference type="ARBA" id="ARBA00022692"/>
    </source>
</evidence>
<keyword evidence="4" id="KW-0812">Transmembrane</keyword>
<dbReference type="EnsemblMetazoa" id="MDOA009384-RB">
    <property type="protein sequence ID" value="MDOA009384-PB"/>
    <property type="gene ID" value="MDOA009384"/>
</dbReference>
<keyword evidence="6" id="KW-1133">Transmembrane helix</keyword>
<reference evidence="12" key="2">
    <citation type="submission" date="2025-05" db="UniProtKB">
        <authorList>
            <consortium name="RefSeq"/>
        </authorList>
    </citation>
    <scope>IDENTIFICATION</scope>
    <source>
        <strain evidence="12">Aabys</strain>
        <tissue evidence="12">Whole body</tissue>
    </source>
</reference>
<keyword evidence="7" id="KW-0333">Golgi apparatus</keyword>
<evidence type="ECO:0000256" key="7">
    <source>
        <dbReference type="ARBA" id="ARBA00023034"/>
    </source>
</evidence>
<comment type="subcellular location">
    <subcellularLocation>
        <location evidence="1">Golgi apparatus membrane</location>
        <topology evidence="1">Single-pass type II membrane protein</topology>
    </subcellularLocation>
</comment>
<keyword evidence="5" id="KW-0735">Signal-anchor</keyword>
<dbReference type="VEuPathDB" id="VectorBase:MDOMA2_002292"/>
<dbReference type="eggNOG" id="KOG3922">
    <property type="taxonomic scope" value="Eukaryota"/>
</dbReference>
<reference evidence="10" key="1">
    <citation type="submission" date="2020-05" db="UniProtKB">
        <authorList>
            <consortium name="EnsemblMetazoa"/>
        </authorList>
    </citation>
    <scope>IDENTIFICATION</scope>
    <source>
        <strain evidence="10">Aabys</strain>
    </source>
</reference>
<evidence type="ECO:0000313" key="12">
    <source>
        <dbReference type="RefSeq" id="XP_058985295.1"/>
    </source>
</evidence>
<dbReference type="InterPro" id="IPR007734">
    <property type="entry name" value="Heparan_SO4_2-O-STrfase"/>
</dbReference>
<dbReference type="Gene3D" id="3.40.50.300">
    <property type="entry name" value="P-loop containing nucleotide triphosphate hydrolases"/>
    <property type="match status" value="1"/>
</dbReference>
<dbReference type="FunFam" id="3.40.50.300:FF:001863">
    <property type="entry name" value="Heparan sulfate 2-o-sulfotransferase"/>
    <property type="match status" value="1"/>
</dbReference>
<dbReference type="InterPro" id="IPR027417">
    <property type="entry name" value="P-loop_NTPase"/>
</dbReference>